<dbReference type="PANTHER" id="PTHR47391">
    <property type="entry name" value="BIORIENTATION OF CHROMOSOMES IN CELL DIVISION 1 LIKE 1"/>
    <property type="match status" value="1"/>
</dbReference>
<evidence type="ECO:0000259" key="4">
    <source>
        <dbReference type="Pfam" id="PF05205"/>
    </source>
</evidence>
<feature type="domain" description="BOD1/SHG1" evidence="4">
    <location>
        <begin position="15"/>
        <end position="42"/>
    </location>
</feature>
<comment type="subcellular location">
    <subcellularLocation>
        <location evidence="1">Chromosome</location>
    </subcellularLocation>
</comment>
<protein>
    <recommendedName>
        <fullName evidence="4">BOD1/SHG1 domain-containing protein</fullName>
    </recommendedName>
</protein>
<evidence type="ECO:0000256" key="3">
    <source>
        <dbReference type="ARBA" id="ARBA00022454"/>
    </source>
</evidence>
<organism evidence="5 6">
    <name type="scientific">Sinocyclocheilus anshuiensis</name>
    <dbReference type="NCBI Taxonomy" id="1608454"/>
    <lineage>
        <taxon>Eukaryota</taxon>
        <taxon>Metazoa</taxon>
        <taxon>Chordata</taxon>
        <taxon>Craniata</taxon>
        <taxon>Vertebrata</taxon>
        <taxon>Euteleostomi</taxon>
        <taxon>Actinopterygii</taxon>
        <taxon>Neopterygii</taxon>
        <taxon>Teleostei</taxon>
        <taxon>Ostariophysi</taxon>
        <taxon>Cypriniformes</taxon>
        <taxon>Cyprinidae</taxon>
        <taxon>Cyprininae</taxon>
        <taxon>Sinocyclocheilus</taxon>
    </lineage>
</organism>
<name>A0A671T8G8_9TELE</name>
<comment type="similarity">
    <text evidence="2">Belongs to the BOD1 family.</text>
</comment>
<keyword evidence="3" id="KW-0158">Chromosome</keyword>
<feature type="domain" description="BOD1/SHG1" evidence="4">
    <location>
        <begin position="47"/>
        <end position="90"/>
    </location>
</feature>
<dbReference type="Proteomes" id="UP000472260">
    <property type="component" value="Unassembled WGS sequence"/>
</dbReference>
<keyword evidence="6" id="KW-1185">Reference proteome</keyword>
<reference evidence="5" key="2">
    <citation type="submission" date="2025-09" db="UniProtKB">
        <authorList>
            <consortium name="Ensembl"/>
        </authorList>
    </citation>
    <scope>IDENTIFICATION</scope>
</reference>
<dbReference type="Pfam" id="PF05205">
    <property type="entry name" value="COMPASS-Shg1"/>
    <property type="match status" value="2"/>
</dbReference>
<dbReference type="Ensembl" id="ENSSANT00000112413.1">
    <property type="protein sequence ID" value="ENSSANP00000105939.1"/>
    <property type="gene ID" value="ENSSANG00000051793.1"/>
</dbReference>
<reference evidence="5" key="1">
    <citation type="submission" date="2025-08" db="UniProtKB">
        <authorList>
            <consortium name="Ensembl"/>
        </authorList>
    </citation>
    <scope>IDENTIFICATION</scope>
</reference>
<dbReference type="GO" id="GO:0005694">
    <property type="term" value="C:chromosome"/>
    <property type="evidence" value="ECO:0007669"/>
    <property type="project" value="UniProtKB-SubCell"/>
</dbReference>
<sequence>MAALHPGDPQLVSMIVSHLKTEGLFDQFRRDCLADVDTKPAYFPQLNKNQLRNSIRQLVLQSGMLEQGVDRIVAQVVDPKVHHSFRPQVERVVQKFLSPNGHVEEDELPPVAPPLPAENQEAELLTNRDTDSQKPSSVKARNCDHFGRICSRNLICATSKYIWEHLCECM</sequence>
<dbReference type="PANTHER" id="PTHR47391:SF1">
    <property type="entry name" value="BIORIENTATION OF CHROMOSOMES IN CELL DIVISION 1 LIKE 1"/>
    <property type="match status" value="1"/>
</dbReference>
<accession>A0A671T8G8</accession>
<dbReference type="AlphaFoldDB" id="A0A671T8G8"/>
<evidence type="ECO:0000256" key="2">
    <source>
        <dbReference type="ARBA" id="ARBA00008463"/>
    </source>
</evidence>
<evidence type="ECO:0000256" key="1">
    <source>
        <dbReference type="ARBA" id="ARBA00004286"/>
    </source>
</evidence>
<dbReference type="InterPro" id="IPR055264">
    <property type="entry name" value="BOD1/SHG1_dom"/>
</dbReference>
<evidence type="ECO:0000313" key="6">
    <source>
        <dbReference type="Proteomes" id="UP000472260"/>
    </source>
</evidence>
<proteinExistence type="inferred from homology"/>
<evidence type="ECO:0000313" key="5">
    <source>
        <dbReference type="Ensembl" id="ENSSANP00000105939.1"/>
    </source>
</evidence>
<dbReference type="InterPro" id="IPR043244">
    <property type="entry name" value="BOD1L1"/>
</dbReference>